<proteinExistence type="predicted"/>
<dbReference type="Pfam" id="PF10765">
    <property type="entry name" value="Phage_P22_NinX"/>
    <property type="match status" value="1"/>
</dbReference>
<reference evidence="1" key="1">
    <citation type="submission" date="2023-10" db="EMBL/GenBank/DDBJ databases">
        <authorList>
            <consortium name="Clinical and Environmental Microbiology Branch: Whole genome sequencing antimicrobial resistance pathogens in the healthcare setting"/>
        </authorList>
    </citation>
    <scope>NUCLEOTIDE SEQUENCE</scope>
    <source>
        <strain evidence="1">2020QW-00022</strain>
    </source>
</reference>
<evidence type="ECO:0000313" key="1">
    <source>
        <dbReference type="EMBL" id="ELR5215836.1"/>
    </source>
</evidence>
<dbReference type="AlphaFoldDB" id="A0AAD2ZGR0"/>
<accession>A0AAD2ZGR0</accession>
<gene>
    <name evidence="2" type="ORF">M0K77_000273</name>
    <name evidence="1" type="ORF">M0K77_RS01365</name>
</gene>
<sequence length="121" mass="14064">MNKHTELSDFEINRRIAEMDTKNRYVYFEKEQTIFRKFSNGQTQQFNPCNYPTDAMPIIIENGISLITEGDGVYEAIGGMEIYSENSFLCDFSATSERIYRVGMEIFLMKKDAENENNNNS</sequence>
<dbReference type="InterPro" id="IPR019701">
    <property type="entry name" value="Phage_P22_NinX"/>
</dbReference>
<dbReference type="EMBL" id="ABEXCJ040000001">
    <property type="protein sequence ID" value="ELR5215836.1"/>
    <property type="molecule type" value="Genomic_DNA"/>
</dbReference>
<name>A0AAD2ZGR0_PRORE</name>
<comment type="caution">
    <text evidence="1">The sequence shown here is derived from an EMBL/GenBank/DDBJ whole genome shotgun (WGS) entry which is preliminary data.</text>
</comment>
<protein>
    <submittedName>
        <fullName evidence="1">DUF2591 family protein</fullName>
    </submittedName>
</protein>
<evidence type="ECO:0000313" key="2">
    <source>
        <dbReference type="EMBL" id="EMR4588023.1"/>
    </source>
</evidence>
<dbReference type="EMBL" id="ABEXCJ050000001">
    <property type="protein sequence ID" value="EMR4588023.1"/>
    <property type="molecule type" value="Genomic_DNA"/>
</dbReference>
<organism evidence="1">
    <name type="scientific">Providencia rettgeri</name>
    <dbReference type="NCBI Taxonomy" id="587"/>
    <lineage>
        <taxon>Bacteria</taxon>
        <taxon>Pseudomonadati</taxon>
        <taxon>Pseudomonadota</taxon>
        <taxon>Gammaproteobacteria</taxon>
        <taxon>Enterobacterales</taxon>
        <taxon>Morganellaceae</taxon>
        <taxon>Providencia</taxon>
    </lineage>
</organism>